<dbReference type="CDD" id="cd04369">
    <property type="entry name" value="Bromodomain"/>
    <property type="match status" value="1"/>
</dbReference>
<dbReference type="STRING" id="56857.A0A200PYX5"/>
<feature type="compositionally biased region" description="Polar residues" evidence="3">
    <location>
        <begin position="574"/>
        <end position="592"/>
    </location>
</feature>
<organism evidence="5 6">
    <name type="scientific">Macleaya cordata</name>
    <name type="common">Five-seeded plume-poppy</name>
    <name type="synonym">Bocconia cordata</name>
    <dbReference type="NCBI Taxonomy" id="56857"/>
    <lineage>
        <taxon>Eukaryota</taxon>
        <taxon>Viridiplantae</taxon>
        <taxon>Streptophyta</taxon>
        <taxon>Embryophyta</taxon>
        <taxon>Tracheophyta</taxon>
        <taxon>Spermatophyta</taxon>
        <taxon>Magnoliopsida</taxon>
        <taxon>Ranunculales</taxon>
        <taxon>Papaveraceae</taxon>
        <taxon>Papaveroideae</taxon>
        <taxon>Macleaya</taxon>
    </lineage>
</organism>
<dbReference type="PROSITE" id="PS50014">
    <property type="entry name" value="BROMODOMAIN_2"/>
    <property type="match status" value="1"/>
</dbReference>
<feature type="compositionally biased region" description="Basic residues" evidence="3">
    <location>
        <begin position="1"/>
        <end position="13"/>
    </location>
</feature>
<feature type="compositionally biased region" description="Basic and acidic residues" evidence="3">
    <location>
        <begin position="157"/>
        <end position="178"/>
    </location>
</feature>
<feature type="compositionally biased region" description="Polar residues" evidence="3">
    <location>
        <begin position="496"/>
        <end position="519"/>
    </location>
</feature>
<keyword evidence="6" id="KW-1185">Reference proteome</keyword>
<keyword evidence="1 2" id="KW-0103">Bromodomain</keyword>
<dbReference type="Gene3D" id="1.20.920.10">
    <property type="entry name" value="Bromodomain-like"/>
    <property type="match status" value="1"/>
</dbReference>
<feature type="region of interest" description="Disordered" evidence="3">
    <location>
        <begin position="493"/>
        <end position="532"/>
    </location>
</feature>
<dbReference type="PANTHER" id="PTHR22881:SF42">
    <property type="entry name" value="DNA-BINDING BROMODOMAIN-CONTAINING PROTEIN"/>
    <property type="match status" value="1"/>
</dbReference>
<dbReference type="InterPro" id="IPR018359">
    <property type="entry name" value="Bromodomain_CS"/>
</dbReference>
<reference evidence="5 6" key="1">
    <citation type="journal article" date="2017" name="Mol. Plant">
        <title>The Genome of Medicinal Plant Macleaya cordata Provides New Insights into Benzylisoquinoline Alkaloids Metabolism.</title>
        <authorList>
            <person name="Liu X."/>
            <person name="Liu Y."/>
            <person name="Huang P."/>
            <person name="Ma Y."/>
            <person name="Qing Z."/>
            <person name="Tang Q."/>
            <person name="Cao H."/>
            <person name="Cheng P."/>
            <person name="Zheng Y."/>
            <person name="Yuan Z."/>
            <person name="Zhou Y."/>
            <person name="Liu J."/>
            <person name="Tang Z."/>
            <person name="Zhuo Y."/>
            <person name="Zhang Y."/>
            <person name="Yu L."/>
            <person name="Huang J."/>
            <person name="Yang P."/>
            <person name="Peng Q."/>
            <person name="Zhang J."/>
            <person name="Jiang W."/>
            <person name="Zhang Z."/>
            <person name="Lin K."/>
            <person name="Ro D.K."/>
            <person name="Chen X."/>
            <person name="Xiong X."/>
            <person name="Shang Y."/>
            <person name="Huang S."/>
            <person name="Zeng J."/>
        </authorList>
    </citation>
    <scope>NUCLEOTIDE SEQUENCE [LARGE SCALE GENOMIC DNA]</scope>
    <source>
        <strain evidence="6">cv. BLH2017</strain>
        <tissue evidence="5">Root</tissue>
    </source>
</reference>
<gene>
    <name evidence="5" type="ORF">BVC80_205g15</name>
</gene>
<dbReference type="FunCoup" id="A0A200PYX5">
    <property type="interactions" value="1680"/>
</dbReference>
<dbReference type="SUPFAM" id="SSF47370">
    <property type="entry name" value="Bromodomain"/>
    <property type="match status" value="1"/>
</dbReference>
<evidence type="ECO:0000313" key="6">
    <source>
        <dbReference type="Proteomes" id="UP000195402"/>
    </source>
</evidence>
<dbReference type="InParanoid" id="A0A200PYX5"/>
<dbReference type="PANTHER" id="PTHR22881">
    <property type="entry name" value="BROMODOMAIN CONTAINING PROTEIN"/>
    <property type="match status" value="1"/>
</dbReference>
<evidence type="ECO:0000259" key="4">
    <source>
        <dbReference type="PROSITE" id="PS50014"/>
    </source>
</evidence>
<dbReference type="EMBL" id="MVGT01003688">
    <property type="protein sequence ID" value="OVA03386.1"/>
    <property type="molecule type" value="Genomic_DNA"/>
</dbReference>
<proteinExistence type="predicted"/>
<sequence length="863" mass="96538">MGKIAKKKKKGRPSKADIARRSAGFTRNPVVESDNKRSVRHRNLTYTYDFDDEEDEEGSRRRRRREKKLKLVLRVQQSRIKDEGFSRVDSLTSQMTQAATAEEEGRRGRRKLDQTCSENSSEEYGNDNKTSNKKRKIDGEDDVYDYGDDDYVDDDDKGLVRSRDQMKKERGHNADSKGMDSVPGVPLPDRQQLELILDKLQRKDTYGVFAEPVDPEELPDYHDVIEHPMDFGTIRKKLANGTYSNLEELENDVFLVCLNAMQYNAPETIYFKQAHSIQELARKKFQRLRIGIERSDAELKSEQKPKFNSSVKRPANKSLCRPLQEPVGSDFSSGATLATLADTCTLSNPAQAGGCDGPVNENSSLTENKADEAEEQLSGKGFPSKFGRKHFVIDENRRATYSISNQPVVSTESIFTTFEGETEQLVAVGLHADHSYARSMARFAATLGPVAWKVASWRIEKALPVGMKFGRGWVGEYEPLPTPVLMLGNHTREQRVTNSQKTTESRTTNSSVVAASSKSLDPAKDYPLSRPVPESKPSLFGVAGAKPIFHATNQVQNQLTMNFTKLENISKQNELNCSSSTSEDPQNISSRNQLEHDSEMKTARQIEMDSRNRNLLHPISFTKPETDGRGLISTNSDRVSRCSDLVSNLQARAGNYSPRGNHHQGLNDPNQMIRMLAEKTQQQAKSSNPPTIDTRQVMVSAPSSRRDDSSAAATAAARAWMSLGATQFKPLESSDPPKMQITAASLYNPAREFSQSFLQFRGEPPSGGLQLQSLNRFHPQLPGSELHFQNNRQMVFPQIVTANLSHFQVQSPRQGLIQHTQTNKRRDMLPPDLNISFQSSGSPVKRSSGILADSQQPDLALQL</sequence>
<feature type="domain" description="Bromo" evidence="4">
    <location>
        <begin position="201"/>
        <end position="271"/>
    </location>
</feature>
<feature type="compositionally biased region" description="Acidic residues" evidence="3">
    <location>
        <begin position="139"/>
        <end position="156"/>
    </location>
</feature>
<evidence type="ECO:0000256" key="2">
    <source>
        <dbReference type="PROSITE-ProRule" id="PRU00035"/>
    </source>
</evidence>
<dbReference type="OMA" id="SRFQGQI"/>
<dbReference type="AlphaFoldDB" id="A0A200PYX5"/>
<protein>
    <submittedName>
        <fullName evidence="5">Bromodomain</fullName>
    </submittedName>
</protein>
<dbReference type="Proteomes" id="UP000195402">
    <property type="component" value="Unassembled WGS sequence"/>
</dbReference>
<comment type="caution">
    <text evidence="5">The sequence shown here is derived from an EMBL/GenBank/DDBJ whole genome shotgun (WGS) entry which is preliminary data.</text>
</comment>
<accession>A0A200PYX5</accession>
<feature type="region of interest" description="Disordered" evidence="3">
    <location>
        <begin position="1"/>
        <end position="38"/>
    </location>
</feature>
<evidence type="ECO:0000313" key="5">
    <source>
        <dbReference type="EMBL" id="OVA03386.1"/>
    </source>
</evidence>
<dbReference type="InterPro" id="IPR036427">
    <property type="entry name" value="Bromodomain-like_sf"/>
</dbReference>
<dbReference type="PRINTS" id="PR00503">
    <property type="entry name" value="BROMODOMAIN"/>
</dbReference>
<dbReference type="InterPro" id="IPR001487">
    <property type="entry name" value="Bromodomain"/>
</dbReference>
<feature type="region of interest" description="Disordered" evidence="3">
    <location>
        <begin position="839"/>
        <end position="863"/>
    </location>
</feature>
<dbReference type="SMART" id="SM00297">
    <property type="entry name" value="BROMO"/>
    <property type="match status" value="1"/>
</dbReference>
<dbReference type="Pfam" id="PF00439">
    <property type="entry name" value="Bromodomain"/>
    <property type="match status" value="1"/>
</dbReference>
<evidence type="ECO:0000256" key="1">
    <source>
        <dbReference type="ARBA" id="ARBA00023117"/>
    </source>
</evidence>
<feature type="region of interest" description="Disordered" evidence="3">
    <location>
        <begin position="91"/>
        <end position="186"/>
    </location>
</feature>
<feature type="region of interest" description="Disordered" evidence="3">
    <location>
        <begin position="574"/>
        <end position="601"/>
    </location>
</feature>
<dbReference type="OrthoDB" id="21449at2759"/>
<dbReference type="InterPro" id="IPR051831">
    <property type="entry name" value="Bromodomain_contain_prot"/>
</dbReference>
<name>A0A200PYX5_MACCD</name>
<evidence type="ECO:0000256" key="3">
    <source>
        <dbReference type="SAM" id="MobiDB-lite"/>
    </source>
</evidence>
<dbReference type="PROSITE" id="PS00633">
    <property type="entry name" value="BROMODOMAIN_1"/>
    <property type="match status" value="1"/>
</dbReference>